<dbReference type="RefSeq" id="WP_377916709.1">
    <property type="nucleotide sequence ID" value="NZ_JBHSKS010000013.1"/>
</dbReference>
<evidence type="ECO:0008006" key="3">
    <source>
        <dbReference type="Google" id="ProtNLM"/>
    </source>
</evidence>
<proteinExistence type="predicted"/>
<dbReference type="EMBL" id="JBHSKS010000013">
    <property type="protein sequence ID" value="MFC5193088.1"/>
    <property type="molecule type" value="Genomic_DNA"/>
</dbReference>
<sequence>MLLKTSDTHFLKISSYWLVILTIWLGNQSVFGQSMTNPVEQVSFQTPKTLYFSGEKIWFDAKVTIGTEPSASQVVYAELVDRNAVSIIHAKVPLQKGEAVNYLKIPEQTPSDHYLLRVYTRISPYLDINAGISQQFVTVINPRIPPKSSNNSQKAVIQASQQVAKGATVEFPASVGGVAVANASGISIANPFLPEEQHQWKSDEVYTDLVKENLLPELFGHVVKVKVPTPDTTLTYFLSVHGVQSALFTDHPDRNGNLVFDIGGLRHWDRLIVQLENGQEMPGLEVISPVIKTTFRKEFDFPELTIQESQLEELSRLLKASMMQTYFLERFENDSLEVVTGFVADYTYHLDDYTRFENVETVLREYVPSVAVRTREKKKEFRLLNEANKTVFEANPLIVVDAMPVFDSDLLASFNPKLLQRLEVLNREFYLNDRTYPGVLSFSSYTNNFGLFPLAPSARFFDYHGLQPFIELDKKQFSSSAANDRFPDWRTVLFWGENENKISVQAPDLAGIFVFWEREIQNGVPSVKRTYFQVKN</sequence>
<evidence type="ECO:0000313" key="1">
    <source>
        <dbReference type="EMBL" id="MFC5193088.1"/>
    </source>
</evidence>
<organism evidence="1 2">
    <name type="scientific">Algoriphagus aquatilis</name>
    <dbReference type="NCBI Taxonomy" id="490186"/>
    <lineage>
        <taxon>Bacteria</taxon>
        <taxon>Pseudomonadati</taxon>
        <taxon>Bacteroidota</taxon>
        <taxon>Cytophagia</taxon>
        <taxon>Cytophagales</taxon>
        <taxon>Cyclobacteriaceae</taxon>
        <taxon>Algoriphagus</taxon>
    </lineage>
</organism>
<gene>
    <name evidence="1" type="ORF">ACFPIK_15045</name>
</gene>
<reference evidence="2" key="1">
    <citation type="journal article" date="2019" name="Int. J. Syst. Evol. Microbiol.">
        <title>The Global Catalogue of Microorganisms (GCM) 10K type strain sequencing project: providing services to taxonomists for standard genome sequencing and annotation.</title>
        <authorList>
            <consortium name="The Broad Institute Genomics Platform"/>
            <consortium name="The Broad Institute Genome Sequencing Center for Infectious Disease"/>
            <person name="Wu L."/>
            <person name="Ma J."/>
        </authorList>
    </citation>
    <scope>NUCLEOTIDE SEQUENCE [LARGE SCALE GENOMIC DNA]</scope>
    <source>
        <strain evidence="2">CGMCC 1.7030</strain>
    </source>
</reference>
<name>A0ABW0BYQ0_9BACT</name>
<dbReference type="Proteomes" id="UP001596163">
    <property type="component" value="Unassembled WGS sequence"/>
</dbReference>
<accession>A0ABW0BYQ0</accession>
<protein>
    <recommendedName>
        <fullName evidence="3">GWxTD domain-containing protein</fullName>
    </recommendedName>
</protein>
<keyword evidence="2" id="KW-1185">Reference proteome</keyword>
<evidence type="ECO:0000313" key="2">
    <source>
        <dbReference type="Proteomes" id="UP001596163"/>
    </source>
</evidence>
<comment type="caution">
    <text evidence="1">The sequence shown here is derived from an EMBL/GenBank/DDBJ whole genome shotgun (WGS) entry which is preliminary data.</text>
</comment>